<protein>
    <submittedName>
        <fullName evidence="1">Uncharacterized protein</fullName>
    </submittedName>
</protein>
<evidence type="ECO:0000313" key="2">
    <source>
        <dbReference type="Proteomes" id="UP000198983"/>
    </source>
</evidence>
<reference evidence="1 2" key="1">
    <citation type="submission" date="2016-10" db="EMBL/GenBank/DDBJ databases">
        <authorList>
            <person name="de Groot N.N."/>
        </authorList>
    </citation>
    <scope>NUCLEOTIDE SEQUENCE [LARGE SCALE GENOMIC DNA]</scope>
    <source>
        <strain evidence="1 2">DSM 22024</strain>
    </source>
</reference>
<accession>A0A1H1WC41</accession>
<dbReference type="Proteomes" id="UP000198983">
    <property type="component" value="Chromosome I"/>
</dbReference>
<organism evidence="1 2">
    <name type="scientific">Actinopolymorpha singaporensis</name>
    <dbReference type="NCBI Taxonomy" id="117157"/>
    <lineage>
        <taxon>Bacteria</taxon>
        <taxon>Bacillati</taxon>
        <taxon>Actinomycetota</taxon>
        <taxon>Actinomycetes</taxon>
        <taxon>Propionibacteriales</taxon>
        <taxon>Actinopolymorphaceae</taxon>
        <taxon>Actinopolymorpha</taxon>
    </lineage>
</organism>
<dbReference type="AlphaFoldDB" id="A0A1H1WC41"/>
<sequence length="96" mass="10391">MSAPDCDFCQNTAKSLTTFHANGGHFVGDATWHITELGKPAGTDPVKVSAYVKVNPHKIVSKRGATPEPDQGRVLLFDFTLAKGKGHWTVKDLDVN</sequence>
<dbReference type="EMBL" id="LT629732">
    <property type="protein sequence ID" value="SDS94644.1"/>
    <property type="molecule type" value="Genomic_DNA"/>
</dbReference>
<evidence type="ECO:0000313" key="1">
    <source>
        <dbReference type="EMBL" id="SDS94644.1"/>
    </source>
</evidence>
<keyword evidence="2" id="KW-1185">Reference proteome</keyword>
<gene>
    <name evidence="1" type="ORF">SAMN04489717_4450</name>
</gene>
<proteinExistence type="predicted"/>
<name>A0A1H1WC41_9ACTN</name>